<dbReference type="Proteomes" id="UP001501337">
    <property type="component" value="Unassembled WGS sequence"/>
</dbReference>
<evidence type="ECO:0000256" key="1">
    <source>
        <dbReference type="SAM" id="Phobius"/>
    </source>
</evidence>
<feature type="transmembrane region" description="Helical" evidence="1">
    <location>
        <begin position="193"/>
        <end position="217"/>
    </location>
</feature>
<organism evidence="2 3">
    <name type="scientific">Allohahella marinimesophila</name>
    <dbReference type="NCBI Taxonomy" id="1054972"/>
    <lineage>
        <taxon>Bacteria</taxon>
        <taxon>Pseudomonadati</taxon>
        <taxon>Pseudomonadota</taxon>
        <taxon>Gammaproteobacteria</taxon>
        <taxon>Oceanospirillales</taxon>
        <taxon>Hahellaceae</taxon>
        <taxon>Allohahella</taxon>
    </lineage>
</organism>
<keyword evidence="3" id="KW-1185">Reference proteome</keyword>
<sequence length="230" mass="25804">MECLAQSSSPFWVGLQWSVFGIVLFFILANVRFRRFQNSEFLHMCCGALLAVLILWRIRYETDLGLAFHFLGISVLVLVFHWLYATVIGILACLIGPLIGVGRFETIPMTATFVVLIPVAVTLMFLKLERHMNRRLIESQVKGGQNGNFFLFIMLPGFLGAGFAIGASMLAAFTACWMLNDIAWSSNHSLLLAYLPLIMLPEGIINGMLVSGFVAFWPEKLNAFHEEDYS</sequence>
<keyword evidence="1" id="KW-0472">Membrane</keyword>
<keyword evidence="1" id="KW-1133">Transmembrane helix</keyword>
<evidence type="ECO:0000313" key="2">
    <source>
        <dbReference type="EMBL" id="GAA3945001.1"/>
    </source>
</evidence>
<dbReference type="RefSeq" id="WP_344802047.1">
    <property type="nucleotide sequence ID" value="NZ_BAABBO010000001.1"/>
</dbReference>
<feature type="transmembrane region" description="Helical" evidence="1">
    <location>
        <begin position="70"/>
        <end position="100"/>
    </location>
</feature>
<reference evidence="3" key="1">
    <citation type="journal article" date="2019" name="Int. J. Syst. Evol. Microbiol.">
        <title>The Global Catalogue of Microorganisms (GCM) 10K type strain sequencing project: providing services to taxonomists for standard genome sequencing and annotation.</title>
        <authorList>
            <consortium name="The Broad Institute Genomics Platform"/>
            <consortium name="The Broad Institute Genome Sequencing Center for Infectious Disease"/>
            <person name="Wu L."/>
            <person name="Ma J."/>
        </authorList>
    </citation>
    <scope>NUCLEOTIDE SEQUENCE [LARGE SCALE GENOMIC DNA]</scope>
    <source>
        <strain evidence="3">JCM 17555</strain>
    </source>
</reference>
<feature type="transmembrane region" description="Helical" evidence="1">
    <location>
        <begin position="41"/>
        <end position="58"/>
    </location>
</feature>
<keyword evidence="1" id="KW-0812">Transmembrane</keyword>
<proteinExistence type="predicted"/>
<feature type="transmembrane region" description="Helical" evidence="1">
    <location>
        <begin position="12"/>
        <end position="29"/>
    </location>
</feature>
<dbReference type="Gene3D" id="1.10.1760.20">
    <property type="match status" value="1"/>
</dbReference>
<name>A0ABP7NF94_9GAMM</name>
<dbReference type="EMBL" id="BAABBO010000001">
    <property type="protein sequence ID" value="GAA3945001.1"/>
    <property type="molecule type" value="Genomic_DNA"/>
</dbReference>
<comment type="caution">
    <text evidence="2">The sequence shown here is derived from an EMBL/GenBank/DDBJ whole genome shotgun (WGS) entry which is preliminary data.</text>
</comment>
<feature type="transmembrane region" description="Helical" evidence="1">
    <location>
        <begin position="106"/>
        <end position="128"/>
    </location>
</feature>
<feature type="transmembrane region" description="Helical" evidence="1">
    <location>
        <begin position="149"/>
        <end position="173"/>
    </location>
</feature>
<gene>
    <name evidence="2" type="ORF">GCM10022278_00230</name>
</gene>
<protein>
    <submittedName>
        <fullName evidence="2">Energy-coupling factor ABC transporter permease</fullName>
    </submittedName>
</protein>
<evidence type="ECO:0000313" key="3">
    <source>
        <dbReference type="Proteomes" id="UP001501337"/>
    </source>
</evidence>
<accession>A0ABP7NF94</accession>